<dbReference type="InterPro" id="IPR002052">
    <property type="entry name" value="DNA_methylase_N6_adenine_CS"/>
</dbReference>
<keyword evidence="2 6" id="KW-0489">Methyltransferase</keyword>
<dbReference type="EMBL" id="JABBFO010000013">
    <property type="protein sequence ID" value="MBT0728165.1"/>
    <property type="molecule type" value="Genomic_DNA"/>
</dbReference>
<gene>
    <name evidence="8" type="ORF">HGT73_12405</name>
</gene>
<evidence type="ECO:0000256" key="1">
    <source>
        <dbReference type="ARBA" id="ARBA00022490"/>
    </source>
</evidence>
<comment type="similarity">
    <text evidence="6">Belongs to the methyltransferase superfamily. tRNA (adenine-N(6)-)-methyltransferase family.</text>
</comment>
<comment type="caution">
    <text evidence="8">The sequence shown here is derived from an EMBL/GenBank/DDBJ whole genome shotgun (WGS) entry which is preliminary data.</text>
</comment>
<sequence length="249" mass="28340">MTASITSPPRRGGFTFKQFFVGHDRCGMKVSTDGILLGAWAPLPTTRRILDIGTGSGLLALMLAQRLSPDDAPFKIDAIDIDPDAVSQAQENCDASPWCHNLTVWLQDFLSWEPGPENKYGLVICNPPYFQHGKSYRDAQREKARDSRVLDHQVLLQRVEKLLTDEGLFSLILPVKEAEHFIDYAQRSGWMLAQRCWIQEHEGMSAKRLLLTWCLGSRSVEESRLVIRNQQGDYSREFQSLTKEFYLGH</sequence>
<keyword evidence="1 6" id="KW-0963">Cytoplasm</keyword>
<dbReference type="HAMAP" id="MF_01872">
    <property type="entry name" value="tRNA_methyltr_YfiC"/>
    <property type="match status" value="1"/>
</dbReference>
<dbReference type="PANTHER" id="PTHR47739">
    <property type="entry name" value="TRNA1(VAL) (ADENINE(37)-N6)-METHYLTRANSFERASE"/>
    <property type="match status" value="1"/>
</dbReference>
<dbReference type="RefSeq" id="WP_214215482.1">
    <property type="nucleotide sequence ID" value="NZ_JABBFO010000013.1"/>
</dbReference>
<proteinExistence type="inferred from homology"/>
<dbReference type="SUPFAM" id="SSF53335">
    <property type="entry name" value="S-adenosyl-L-methionine-dependent methyltransferases"/>
    <property type="match status" value="1"/>
</dbReference>
<evidence type="ECO:0000256" key="5">
    <source>
        <dbReference type="ARBA" id="ARBA00022694"/>
    </source>
</evidence>
<protein>
    <recommendedName>
        <fullName evidence="6">tRNA1(Val) (adenine(37)-N6)-methyltransferase</fullName>
        <ecNumber evidence="6">2.1.1.223</ecNumber>
    </recommendedName>
    <alternativeName>
        <fullName evidence="6">tRNA m6A37 methyltransferase</fullName>
    </alternativeName>
</protein>
<comment type="function">
    <text evidence="6">Specifically methylates the adenine in position 37 of tRNA(1)(Val) (anticodon cmo5UAC).</text>
</comment>
<dbReference type="Pfam" id="PF05175">
    <property type="entry name" value="MTS"/>
    <property type="match status" value="1"/>
</dbReference>
<evidence type="ECO:0000256" key="2">
    <source>
        <dbReference type="ARBA" id="ARBA00022603"/>
    </source>
</evidence>
<name>A0ABS5T734_9GAMM</name>
<dbReference type="GO" id="GO:0032259">
    <property type="term" value="P:methylation"/>
    <property type="evidence" value="ECO:0007669"/>
    <property type="project" value="UniProtKB-KW"/>
</dbReference>
<comment type="subcellular location">
    <subcellularLocation>
        <location evidence="6">Cytoplasm</location>
    </subcellularLocation>
</comment>
<keyword evidence="4 6" id="KW-0949">S-adenosyl-L-methionine</keyword>
<dbReference type="InterPro" id="IPR050210">
    <property type="entry name" value="tRNA_Adenine-N(6)_MTase"/>
</dbReference>
<organism evidence="8 9">
    <name type="scientific">Rosenbergiella australiborealis</name>
    <dbReference type="NCBI Taxonomy" id="1544696"/>
    <lineage>
        <taxon>Bacteria</taxon>
        <taxon>Pseudomonadati</taxon>
        <taxon>Pseudomonadota</taxon>
        <taxon>Gammaproteobacteria</taxon>
        <taxon>Enterobacterales</taxon>
        <taxon>Erwiniaceae</taxon>
        <taxon>Rosenbergiella</taxon>
    </lineage>
</organism>
<dbReference type="CDD" id="cd02440">
    <property type="entry name" value="AdoMet_MTases"/>
    <property type="match status" value="1"/>
</dbReference>
<dbReference type="PROSITE" id="PS00092">
    <property type="entry name" value="N6_MTASE"/>
    <property type="match status" value="1"/>
</dbReference>
<keyword evidence="3 6" id="KW-0808">Transferase</keyword>
<dbReference type="PANTHER" id="PTHR47739:SF1">
    <property type="entry name" value="TRNA1(VAL) (ADENINE(37)-N6)-METHYLTRANSFERASE"/>
    <property type="match status" value="1"/>
</dbReference>
<evidence type="ECO:0000313" key="9">
    <source>
        <dbReference type="Proteomes" id="UP000786875"/>
    </source>
</evidence>
<dbReference type="InterPro" id="IPR007848">
    <property type="entry name" value="Small_mtfrase_dom"/>
</dbReference>
<feature type="domain" description="Methyltransferase small" evidence="7">
    <location>
        <begin position="45"/>
        <end position="138"/>
    </location>
</feature>
<evidence type="ECO:0000313" key="8">
    <source>
        <dbReference type="EMBL" id="MBT0728165.1"/>
    </source>
</evidence>
<dbReference type="InterPro" id="IPR029063">
    <property type="entry name" value="SAM-dependent_MTases_sf"/>
</dbReference>
<keyword evidence="5 6" id="KW-0819">tRNA processing</keyword>
<dbReference type="InterPro" id="IPR022882">
    <property type="entry name" value="tRNA_adenine-N6_MeTrfase"/>
</dbReference>
<accession>A0ABS5T734</accession>
<evidence type="ECO:0000256" key="4">
    <source>
        <dbReference type="ARBA" id="ARBA00022691"/>
    </source>
</evidence>
<dbReference type="GO" id="GO:0008168">
    <property type="term" value="F:methyltransferase activity"/>
    <property type="evidence" value="ECO:0007669"/>
    <property type="project" value="UniProtKB-KW"/>
</dbReference>
<evidence type="ECO:0000256" key="3">
    <source>
        <dbReference type="ARBA" id="ARBA00022679"/>
    </source>
</evidence>
<dbReference type="Gene3D" id="3.40.50.150">
    <property type="entry name" value="Vaccinia Virus protein VP39"/>
    <property type="match status" value="1"/>
</dbReference>
<evidence type="ECO:0000259" key="7">
    <source>
        <dbReference type="Pfam" id="PF05175"/>
    </source>
</evidence>
<comment type="catalytic activity">
    <reaction evidence="6">
        <text>adenosine(37) in tRNA1(Val) + S-adenosyl-L-methionine = N(6)-methyladenosine(37) in tRNA1(Val) + S-adenosyl-L-homocysteine + H(+)</text>
        <dbReference type="Rhea" id="RHEA:43160"/>
        <dbReference type="Rhea" id="RHEA-COMP:10369"/>
        <dbReference type="Rhea" id="RHEA-COMP:10370"/>
        <dbReference type="ChEBI" id="CHEBI:15378"/>
        <dbReference type="ChEBI" id="CHEBI:57856"/>
        <dbReference type="ChEBI" id="CHEBI:59789"/>
        <dbReference type="ChEBI" id="CHEBI:74411"/>
        <dbReference type="ChEBI" id="CHEBI:74449"/>
        <dbReference type="EC" id="2.1.1.223"/>
    </reaction>
</comment>
<evidence type="ECO:0000256" key="6">
    <source>
        <dbReference type="HAMAP-Rule" id="MF_01872"/>
    </source>
</evidence>
<dbReference type="EC" id="2.1.1.223" evidence="6"/>
<keyword evidence="9" id="KW-1185">Reference proteome</keyword>
<dbReference type="Proteomes" id="UP000786875">
    <property type="component" value="Unassembled WGS sequence"/>
</dbReference>
<reference evidence="8 9" key="1">
    <citation type="submission" date="2020-04" db="EMBL/GenBank/DDBJ databases">
        <title>Genome sequencing of Rosenbergiella species.</title>
        <authorList>
            <person name="Alvarez-Perez S."/>
            <person name="Lievens B."/>
        </authorList>
    </citation>
    <scope>NUCLEOTIDE SEQUENCE [LARGE SCALE GENOMIC DNA]</scope>
    <source>
        <strain evidence="8 9">CdVSA20.1</strain>
    </source>
</reference>